<evidence type="ECO:0000256" key="2">
    <source>
        <dbReference type="ARBA" id="ARBA00001941"/>
    </source>
</evidence>
<dbReference type="PANTHER" id="PTHR43622">
    <property type="entry name" value="3-DEHYDROQUINATE SYNTHASE"/>
    <property type="match status" value="1"/>
</dbReference>
<evidence type="ECO:0000259" key="9">
    <source>
        <dbReference type="Pfam" id="PF01761"/>
    </source>
</evidence>
<dbReference type="Pfam" id="PF01761">
    <property type="entry name" value="DHQ_synthase"/>
    <property type="match status" value="1"/>
</dbReference>
<dbReference type="SUPFAM" id="SSF56796">
    <property type="entry name" value="Dehydroquinate synthase-like"/>
    <property type="match status" value="1"/>
</dbReference>
<organism evidence="11 12">
    <name type="scientific">Anaeromyxobacter diazotrophicus</name>
    <dbReference type="NCBI Taxonomy" id="2590199"/>
    <lineage>
        <taxon>Bacteria</taxon>
        <taxon>Pseudomonadati</taxon>
        <taxon>Myxococcota</taxon>
        <taxon>Myxococcia</taxon>
        <taxon>Myxococcales</taxon>
        <taxon>Cystobacterineae</taxon>
        <taxon>Anaeromyxobacteraceae</taxon>
        <taxon>Anaeromyxobacter</taxon>
    </lineage>
</organism>
<keyword evidence="12" id="KW-1185">Reference proteome</keyword>
<evidence type="ECO:0000256" key="8">
    <source>
        <dbReference type="ARBA" id="ARBA00023285"/>
    </source>
</evidence>
<dbReference type="InterPro" id="IPR056179">
    <property type="entry name" value="DHQS_C"/>
</dbReference>
<dbReference type="InterPro" id="IPR030960">
    <property type="entry name" value="DHQS/DOIS_N"/>
</dbReference>
<dbReference type="CDD" id="cd08195">
    <property type="entry name" value="DHQS"/>
    <property type="match status" value="1"/>
</dbReference>
<dbReference type="GO" id="GO:0046872">
    <property type="term" value="F:metal ion binding"/>
    <property type="evidence" value="ECO:0007669"/>
    <property type="project" value="UniProtKB-KW"/>
</dbReference>
<dbReference type="GO" id="GO:0009073">
    <property type="term" value="P:aromatic amino acid family biosynthetic process"/>
    <property type="evidence" value="ECO:0007669"/>
    <property type="project" value="UniProtKB-KW"/>
</dbReference>
<dbReference type="Proteomes" id="UP000503640">
    <property type="component" value="Unassembled WGS sequence"/>
</dbReference>
<comment type="cofactor">
    <cofactor evidence="2">
        <name>Co(2+)</name>
        <dbReference type="ChEBI" id="CHEBI:48828"/>
    </cofactor>
</comment>
<dbReference type="PANTHER" id="PTHR43622:SF7">
    <property type="entry name" value="3-DEHYDROQUINATE SYNTHASE, CHLOROPLASTIC"/>
    <property type="match status" value="1"/>
</dbReference>
<evidence type="ECO:0000256" key="3">
    <source>
        <dbReference type="ARBA" id="ARBA00022605"/>
    </source>
</evidence>
<reference evidence="12" key="1">
    <citation type="journal article" date="2020" name="Appl. Environ. Microbiol.">
        <title>Diazotrophic Anaeromyxobacter Isolates from Soils.</title>
        <authorList>
            <person name="Masuda Y."/>
            <person name="Yamanaka H."/>
            <person name="Xu Z.X."/>
            <person name="Shiratori Y."/>
            <person name="Aono T."/>
            <person name="Amachi S."/>
            <person name="Senoo K."/>
            <person name="Itoh H."/>
        </authorList>
    </citation>
    <scope>NUCLEOTIDE SEQUENCE [LARGE SCALE GENOMIC DNA]</scope>
    <source>
        <strain evidence="12">R267</strain>
    </source>
</reference>
<proteinExistence type="predicted"/>
<feature type="domain" description="3-dehydroquinate synthase C-terminal" evidence="10">
    <location>
        <begin position="183"/>
        <end position="319"/>
    </location>
</feature>
<evidence type="ECO:0000313" key="12">
    <source>
        <dbReference type="Proteomes" id="UP000503640"/>
    </source>
</evidence>
<dbReference type="EMBL" id="BJTG01000008">
    <property type="protein sequence ID" value="GEJ58574.1"/>
    <property type="molecule type" value="Genomic_DNA"/>
</dbReference>
<evidence type="ECO:0000313" key="11">
    <source>
        <dbReference type="EMBL" id="GEJ58574.1"/>
    </source>
</evidence>
<dbReference type="GO" id="GO:0003856">
    <property type="term" value="F:3-dehydroquinate synthase activity"/>
    <property type="evidence" value="ECO:0007669"/>
    <property type="project" value="TreeGrafter"/>
</dbReference>
<dbReference type="AlphaFoldDB" id="A0A7I9VQ82"/>
<evidence type="ECO:0000259" key="10">
    <source>
        <dbReference type="Pfam" id="PF24621"/>
    </source>
</evidence>
<dbReference type="InterPro" id="IPR050071">
    <property type="entry name" value="Dehydroquinate_synthase"/>
</dbReference>
<dbReference type="PIRSF" id="PIRSF001455">
    <property type="entry name" value="DHQ_synth"/>
    <property type="match status" value="1"/>
</dbReference>
<feature type="domain" description="3-dehydroquinate synthase N-terminal" evidence="9">
    <location>
        <begin position="70"/>
        <end position="181"/>
    </location>
</feature>
<evidence type="ECO:0000256" key="6">
    <source>
        <dbReference type="ARBA" id="ARBA00023141"/>
    </source>
</evidence>
<dbReference type="Pfam" id="PF24621">
    <property type="entry name" value="DHQS_C"/>
    <property type="match status" value="1"/>
</dbReference>
<keyword evidence="8" id="KW-0170">Cobalt</keyword>
<comment type="cofactor">
    <cofactor evidence="1">
        <name>NAD(+)</name>
        <dbReference type="ChEBI" id="CHEBI:57540"/>
    </cofactor>
</comment>
<sequence length="361" mass="37493">MKPALVLDARQEGHACEVRVGGGVPARLAELAAGHDRVALVTCARVRRTPFARRAERALAGSGKLALAHVLPDGERGKTLAELERAATRLLRAGATRRTLVVALGGGAVTDAAGFLAATFMRGVPWVAVPTTLLAMVDAALGGKTAVNLPLAKNAVGAFHPPRAVLADPVALATLPARELASGMGEVVKYAALDPALLPEVRAAARAGRAGQALVAACARYKLQVVARDPREQAERKLLNLGHTFGHGVEAAGGFSRYTHGEAVAVGLAFAFRLARAMGRVDAAAVAEVGDLLDRAGLPRRVPPTVARRAARLMSYDKKRTAAGLRWVLPRARGNAWVVEWDVAAPDGAVAAAVAEIGEAP</sequence>
<accession>A0A7I9VQ82</accession>
<dbReference type="Gene3D" id="3.40.50.1970">
    <property type="match status" value="1"/>
</dbReference>
<keyword evidence="4" id="KW-0479">Metal-binding</keyword>
<keyword evidence="7" id="KW-0456">Lyase</keyword>
<dbReference type="RefSeq" id="WP_176067259.1">
    <property type="nucleotide sequence ID" value="NZ_BJTG01000008.1"/>
</dbReference>
<keyword evidence="3" id="KW-0028">Amino-acid biosynthesis</keyword>
<dbReference type="InterPro" id="IPR030963">
    <property type="entry name" value="DHQ_synth_fam"/>
</dbReference>
<evidence type="ECO:0000256" key="5">
    <source>
        <dbReference type="ARBA" id="ARBA00023027"/>
    </source>
</evidence>
<keyword evidence="5" id="KW-0520">NAD</keyword>
<evidence type="ECO:0000256" key="1">
    <source>
        <dbReference type="ARBA" id="ARBA00001911"/>
    </source>
</evidence>
<dbReference type="Gene3D" id="1.20.1090.10">
    <property type="entry name" value="Dehydroquinate synthase-like - alpha domain"/>
    <property type="match status" value="1"/>
</dbReference>
<comment type="caution">
    <text evidence="11">The sequence shown here is derived from an EMBL/GenBank/DDBJ whole genome shotgun (WGS) entry which is preliminary data.</text>
</comment>
<keyword evidence="6" id="KW-0057">Aromatic amino acid biosynthesis</keyword>
<evidence type="ECO:0000256" key="7">
    <source>
        <dbReference type="ARBA" id="ARBA00023239"/>
    </source>
</evidence>
<dbReference type="GO" id="GO:0008652">
    <property type="term" value="P:amino acid biosynthetic process"/>
    <property type="evidence" value="ECO:0007669"/>
    <property type="project" value="UniProtKB-KW"/>
</dbReference>
<name>A0A7I9VQ82_9BACT</name>
<protein>
    <submittedName>
        <fullName evidence="11">3-dehydroquinate synthase</fullName>
    </submittedName>
</protein>
<gene>
    <name evidence="11" type="primary">aroB</name>
    <name evidence="11" type="ORF">AMYX_33150</name>
</gene>
<evidence type="ECO:0000256" key="4">
    <source>
        <dbReference type="ARBA" id="ARBA00022723"/>
    </source>
</evidence>